<dbReference type="SUPFAM" id="SSF88723">
    <property type="entry name" value="PIN domain-like"/>
    <property type="match status" value="1"/>
</dbReference>
<organism evidence="2 3">
    <name type="scientific">Natronocella acetinitrilica</name>
    <dbReference type="NCBI Taxonomy" id="414046"/>
    <lineage>
        <taxon>Bacteria</taxon>
        <taxon>Pseudomonadati</taxon>
        <taxon>Pseudomonadota</taxon>
        <taxon>Gammaproteobacteria</taxon>
        <taxon>Chromatiales</taxon>
        <taxon>Ectothiorhodospiraceae</taxon>
        <taxon>Natronocella</taxon>
    </lineage>
</organism>
<comment type="caution">
    <text evidence="2">The sequence shown here is derived from an EMBL/GenBank/DDBJ whole genome shotgun (WGS) entry which is preliminary data.</text>
</comment>
<dbReference type="InterPro" id="IPR052919">
    <property type="entry name" value="TA_system_RNase"/>
</dbReference>
<keyword evidence="3" id="KW-1185">Reference proteome</keyword>
<proteinExistence type="predicted"/>
<evidence type="ECO:0000313" key="3">
    <source>
        <dbReference type="Proteomes" id="UP001205843"/>
    </source>
</evidence>
<dbReference type="InterPro" id="IPR002716">
    <property type="entry name" value="PIN_dom"/>
</dbReference>
<dbReference type="AlphaFoldDB" id="A0AAE3G2T1"/>
<feature type="domain" description="PIN" evidence="1">
    <location>
        <begin position="19"/>
        <end position="81"/>
    </location>
</feature>
<accession>A0AAE3G2T1</accession>
<dbReference type="Proteomes" id="UP001205843">
    <property type="component" value="Unassembled WGS sequence"/>
</dbReference>
<dbReference type="PANTHER" id="PTHR36173">
    <property type="entry name" value="RIBONUCLEASE VAPC16-RELATED"/>
    <property type="match status" value="1"/>
</dbReference>
<reference evidence="2" key="1">
    <citation type="submission" date="2022-03" db="EMBL/GenBank/DDBJ databases">
        <title>Genomic Encyclopedia of Type Strains, Phase III (KMG-III): the genomes of soil and plant-associated and newly described type strains.</title>
        <authorList>
            <person name="Whitman W."/>
        </authorList>
    </citation>
    <scope>NUCLEOTIDE SEQUENCE</scope>
    <source>
        <strain evidence="2">ANL 6-2</strain>
    </source>
</reference>
<dbReference type="InterPro" id="IPR041705">
    <property type="entry name" value="PIN_Sll0205"/>
</dbReference>
<evidence type="ECO:0000313" key="2">
    <source>
        <dbReference type="EMBL" id="MCP1673979.1"/>
    </source>
</evidence>
<gene>
    <name evidence="2" type="ORF">J2T57_001078</name>
</gene>
<dbReference type="EMBL" id="JALJXV010000002">
    <property type="protein sequence ID" value="MCP1673979.1"/>
    <property type="molecule type" value="Genomic_DNA"/>
</dbReference>
<dbReference type="CDD" id="cd09872">
    <property type="entry name" value="PIN_Sll0205-like"/>
    <property type="match status" value="1"/>
</dbReference>
<dbReference type="PANTHER" id="PTHR36173:SF2">
    <property type="entry name" value="RIBONUCLEASE VAPC16"/>
    <property type="match status" value="1"/>
</dbReference>
<dbReference type="Pfam" id="PF01850">
    <property type="entry name" value="PIN"/>
    <property type="match status" value="1"/>
</dbReference>
<sequence>MWKVAIKASLGRGDFHVEPHLLRRGLLENGYEELPISGIHTLGVLSLPDIHRNPFDRMLIAQAQTEGALLLTSDSTVARYPGPVRLV</sequence>
<protein>
    <submittedName>
        <fullName evidence="2">PIN domain nuclease of toxin-antitoxin system</fullName>
    </submittedName>
</protein>
<name>A0AAE3G2T1_9GAMM</name>
<evidence type="ECO:0000259" key="1">
    <source>
        <dbReference type="Pfam" id="PF01850"/>
    </source>
</evidence>
<dbReference type="InterPro" id="IPR029060">
    <property type="entry name" value="PIN-like_dom_sf"/>
</dbReference>